<evidence type="ECO:0000256" key="1">
    <source>
        <dbReference type="SAM" id="MobiDB-lite"/>
    </source>
</evidence>
<feature type="region of interest" description="Disordered" evidence="1">
    <location>
        <begin position="29"/>
        <end position="57"/>
    </location>
</feature>
<organism evidence="2 3">
    <name type="scientific">Burkholderia anthina</name>
    <dbReference type="NCBI Taxonomy" id="179879"/>
    <lineage>
        <taxon>Bacteria</taxon>
        <taxon>Pseudomonadati</taxon>
        <taxon>Pseudomonadota</taxon>
        <taxon>Betaproteobacteria</taxon>
        <taxon>Burkholderiales</taxon>
        <taxon>Burkholderiaceae</taxon>
        <taxon>Burkholderia</taxon>
        <taxon>Burkholderia cepacia complex</taxon>
    </lineage>
</organism>
<keyword evidence="3" id="KW-1185">Reference proteome</keyword>
<sequence length="140" mass="15481">MARWFAILCAGRFIPRRMRRQDAGAFGFRADRDRGDSGPNRHGRVDRAVPASAPPSQHVATGFADFRIEISISSLSRHGIGSRVRPPSINAVRPVGDVACFLHHRSDMLDVRSSGRSFRTERNEPGSSTDGPLSNRKVMQ</sequence>
<evidence type="ECO:0000313" key="2">
    <source>
        <dbReference type="EMBL" id="MBM2769705.1"/>
    </source>
</evidence>
<dbReference type="Proteomes" id="UP000755577">
    <property type="component" value="Unassembled WGS sequence"/>
</dbReference>
<gene>
    <name evidence="2" type="ORF">JQK92_25140</name>
</gene>
<evidence type="ECO:0000313" key="3">
    <source>
        <dbReference type="Proteomes" id="UP000755577"/>
    </source>
</evidence>
<feature type="region of interest" description="Disordered" evidence="1">
    <location>
        <begin position="113"/>
        <end position="140"/>
    </location>
</feature>
<accession>A0ABS2B9X9</accession>
<protein>
    <submittedName>
        <fullName evidence="2">Uncharacterized protein</fullName>
    </submittedName>
</protein>
<dbReference type="EMBL" id="JAFCIQ010000021">
    <property type="protein sequence ID" value="MBM2769705.1"/>
    <property type="molecule type" value="Genomic_DNA"/>
</dbReference>
<reference evidence="2 3" key="1">
    <citation type="submission" date="2021-02" db="EMBL/GenBank/DDBJ databases">
        <title>Draft genome of the type strains Burkholderia anthina DSM16086.</title>
        <authorList>
            <person name="Hertel R."/>
            <person name="Meissner J."/>
            <person name="Poehlein A."/>
            <person name="Daniel R."/>
            <person name="Commichau F.M."/>
        </authorList>
    </citation>
    <scope>NUCLEOTIDE SEQUENCE [LARGE SCALE GENOMIC DNA]</scope>
    <source>
        <strain evidence="2 3">DSM 16086</strain>
    </source>
</reference>
<name>A0ABS2B9X9_9BURK</name>
<dbReference type="GeneID" id="56501707"/>
<proteinExistence type="predicted"/>
<dbReference type="RefSeq" id="WP_174926937.1">
    <property type="nucleotide sequence ID" value="NZ_CABVLY010000014.1"/>
</dbReference>
<comment type="caution">
    <text evidence="2">The sequence shown here is derived from an EMBL/GenBank/DDBJ whole genome shotgun (WGS) entry which is preliminary data.</text>
</comment>